<gene>
    <name evidence="7" type="ORF">OESDEN_19706</name>
</gene>
<dbReference type="PANTHER" id="PTHR23017:SF3">
    <property type="entry name" value="G-PROTEIN COUPLED RECEPTORS FAMILY 1 PROFILE DOMAIN-CONTAINING PROTEIN"/>
    <property type="match status" value="1"/>
</dbReference>
<dbReference type="PRINTS" id="PR00237">
    <property type="entry name" value="GPCRRHODOPSN"/>
</dbReference>
<dbReference type="InterPro" id="IPR019430">
    <property type="entry name" value="7TM_GPCR_serpentine_rcpt_Srx"/>
</dbReference>
<evidence type="ECO:0000313" key="8">
    <source>
        <dbReference type="Proteomes" id="UP000053660"/>
    </source>
</evidence>
<evidence type="ECO:0000256" key="5">
    <source>
        <dbReference type="SAM" id="Phobius"/>
    </source>
</evidence>
<dbReference type="Pfam" id="PF10328">
    <property type="entry name" value="7TM_GPCR_Srx"/>
    <property type="match status" value="1"/>
</dbReference>
<feature type="transmembrane region" description="Helical" evidence="5">
    <location>
        <begin position="20"/>
        <end position="38"/>
    </location>
</feature>
<dbReference type="Proteomes" id="UP000053660">
    <property type="component" value="Unassembled WGS sequence"/>
</dbReference>
<dbReference type="GO" id="GO:0004930">
    <property type="term" value="F:G protein-coupled receptor activity"/>
    <property type="evidence" value="ECO:0007669"/>
    <property type="project" value="InterPro"/>
</dbReference>
<dbReference type="EMBL" id="KN600163">
    <property type="protein sequence ID" value="KHJ80617.1"/>
    <property type="molecule type" value="Genomic_DNA"/>
</dbReference>
<feature type="transmembrane region" description="Helical" evidence="5">
    <location>
        <begin position="130"/>
        <end position="150"/>
    </location>
</feature>
<dbReference type="OrthoDB" id="5825164at2759"/>
<comment type="subcellular location">
    <subcellularLocation>
        <location evidence="1">Membrane</location>
    </subcellularLocation>
</comment>
<dbReference type="InterPro" id="IPR017452">
    <property type="entry name" value="GPCR_Rhodpsn_7TM"/>
</dbReference>
<accession>A0A0B1SAS5</accession>
<evidence type="ECO:0000256" key="2">
    <source>
        <dbReference type="ARBA" id="ARBA00022692"/>
    </source>
</evidence>
<evidence type="ECO:0000256" key="4">
    <source>
        <dbReference type="ARBA" id="ARBA00023136"/>
    </source>
</evidence>
<dbReference type="SUPFAM" id="SSF81321">
    <property type="entry name" value="Family A G protein-coupled receptor-like"/>
    <property type="match status" value="1"/>
</dbReference>
<feature type="transmembrane region" description="Helical" evidence="5">
    <location>
        <begin position="95"/>
        <end position="118"/>
    </location>
</feature>
<feature type="domain" description="G-protein coupled receptors family 1 profile" evidence="6">
    <location>
        <begin position="30"/>
        <end position="152"/>
    </location>
</feature>
<proteinExistence type="predicted"/>
<keyword evidence="4 5" id="KW-0472">Membrane</keyword>
<sequence length="152" mass="17197">MDDGETEEQKFERVLMNASMLMVCVLGLVFNVMAMVTVRLNPILRSSFGILCFSHCTANFGILFVFLFWTTPLTFTESSNNPSLQAKLCGVVLTLLWYGGVYTHLAISVNRFIAIIFAHSSASILTTKKTIFIVILVWFIGFCHTIPNFWRE</sequence>
<reference evidence="7 8" key="1">
    <citation type="submission" date="2014-03" db="EMBL/GenBank/DDBJ databases">
        <title>Draft genome of the hookworm Oesophagostomum dentatum.</title>
        <authorList>
            <person name="Mitreva M."/>
        </authorList>
    </citation>
    <scope>NUCLEOTIDE SEQUENCE [LARGE SCALE GENOMIC DNA]</scope>
    <source>
        <strain evidence="7 8">OD-Hann</strain>
    </source>
</reference>
<dbReference type="InterPro" id="IPR000276">
    <property type="entry name" value="GPCR_Rhodpsn"/>
</dbReference>
<dbReference type="PROSITE" id="PS50262">
    <property type="entry name" value="G_PROTEIN_RECEP_F1_2"/>
    <property type="match status" value="1"/>
</dbReference>
<organism evidence="7 8">
    <name type="scientific">Oesophagostomum dentatum</name>
    <name type="common">Nodular worm</name>
    <dbReference type="NCBI Taxonomy" id="61180"/>
    <lineage>
        <taxon>Eukaryota</taxon>
        <taxon>Metazoa</taxon>
        <taxon>Ecdysozoa</taxon>
        <taxon>Nematoda</taxon>
        <taxon>Chromadorea</taxon>
        <taxon>Rhabditida</taxon>
        <taxon>Rhabditina</taxon>
        <taxon>Rhabditomorpha</taxon>
        <taxon>Strongyloidea</taxon>
        <taxon>Strongylidae</taxon>
        <taxon>Oesophagostomum</taxon>
    </lineage>
</organism>
<dbReference type="PANTHER" id="PTHR23017">
    <property type="entry name" value="SERPENTINE RECEPTOR, CLASS X"/>
    <property type="match status" value="1"/>
</dbReference>
<keyword evidence="8" id="KW-1185">Reference proteome</keyword>
<protein>
    <recommendedName>
        <fullName evidence="6">G-protein coupled receptors family 1 profile domain-containing protein</fullName>
    </recommendedName>
</protein>
<dbReference type="AlphaFoldDB" id="A0A0B1SAS5"/>
<evidence type="ECO:0000256" key="1">
    <source>
        <dbReference type="ARBA" id="ARBA00004370"/>
    </source>
</evidence>
<evidence type="ECO:0000259" key="6">
    <source>
        <dbReference type="PROSITE" id="PS50262"/>
    </source>
</evidence>
<evidence type="ECO:0000256" key="3">
    <source>
        <dbReference type="ARBA" id="ARBA00022989"/>
    </source>
</evidence>
<dbReference type="Gene3D" id="1.20.1070.10">
    <property type="entry name" value="Rhodopsin 7-helix transmembrane proteins"/>
    <property type="match status" value="1"/>
</dbReference>
<dbReference type="CDD" id="cd00637">
    <property type="entry name" value="7tm_classA_rhodopsin-like"/>
    <property type="match status" value="1"/>
</dbReference>
<name>A0A0B1SAS5_OESDE</name>
<dbReference type="GO" id="GO:0016020">
    <property type="term" value="C:membrane"/>
    <property type="evidence" value="ECO:0007669"/>
    <property type="project" value="UniProtKB-SubCell"/>
</dbReference>
<feature type="transmembrane region" description="Helical" evidence="5">
    <location>
        <begin position="50"/>
        <end position="75"/>
    </location>
</feature>
<keyword evidence="3 5" id="KW-1133">Transmembrane helix</keyword>
<evidence type="ECO:0000313" key="7">
    <source>
        <dbReference type="EMBL" id="KHJ80617.1"/>
    </source>
</evidence>
<keyword evidence="2 5" id="KW-0812">Transmembrane</keyword>